<protein>
    <submittedName>
        <fullName evidence="3">Uncharacterized protein</fullName>
    </submittedName>
</protein>
<reference evidence="3 4" key="1">
    <citation type="journal article" date="2012" name="Plant Cell">
        <title>Genome comparison of barley and maize smut fungi reveals targeted loss of RNA silencing components and species-specific presence of transposable elements.</title>
        <authorList>
            <person name="Laurie J.D."/>
            <person name="Ali S."/>
            <person name="Linning R."/>
            <person name="Mannhaupt G."/>
            <person name="Wong P."/>
            <person name="Gueldener U."/>
            <person name="Muensterkoetter M."/>
            <person name="Moore R."/>
            <person name="Kahmann R."/>
            <person name="Bakkeren G."/>
            <person name="Schirawski J."/>
        </authorList>
    </citation>
    <scope>NUCLEOTIDE SEQUENCE [LARGE SCALE GENOMIC DNA]</scope>
    <source>
        <strain evidence="4">Uh4875-4</strain>
    </source>
</reference>
<evidence type="ECO:0000256" key="2">
    <source>
        <dbReference type="SAM" id="MobiDB-lite"/>
    </source>
</evidence>
<keyword evidence="1" id="KW-0175">Coiled coil</keyword>
<evidence type="ECO:0000256" key="1">
    <source>
        <dbReference type="SAM" id="Coils"/>
    </source>
</evidence>
<dbReference type="Proteomes" id="UP000006174">
    <property type="component" value="Unassembled WGS sequence"/>
</dbReference>
<gene>
    <name evidence="3" type="ORF">UHOR_08209</name>
</gene>
<evidence type="ECO:0000313" key="3">
    <source>
        <dbReference type="EMBL" id="CCF49852.1"/>
    </source>
</evidence>
<feature type="coiled-coil region" evidence="1">
    <location>
        <begin position="6"/>
        <end position="37"/>
    </location>
</feature>
<feature type="region of interest" description="Disordered" evidence="2">
    <location>
        <begin position="64"/>
        <end position="114"/>
    </location>
</feature>
<dbReference type="AlphaFoldDB" id="I2FSF9"/>
<feature type="region of interest" description="Disordered" evidence="2">
    <location>
        <begin position="173"/>
        <end position="387"/>
    </location>
</feature>
<feature type="compositionally biased region" description="Low complexity" evidence="2">
    <location>
        <begin position="173"/>
        <end position="201"/>
    </location>
</feature>
<feature type="compositionally biased region" description="Basic residues" evidence="2">
    <location>
        <begin position="89"/>
        <end position="100"/>
    </location>
</feature>
<evidence type="ECO:0000313" key="4">
    <source>
        <dbReference type="Proteomes" id="UP000006174"/>
    </source>
</evidence>
<sequence length="438" mass="47015">MSAANLDDLIEAEANIEAQLQAAAQAAETQAAQAEIQAATDLLLAISPASSPIAFFASPSPLSIPPPLPPPHRSPPKLKLRSSGALHQAKARYKRPKNSRKTTQGANMSDREDADVLMDSANEEVDELESPIGWNPEQYERLEAECLQEQTQPLMSEHATTARSTQLAQSTLATTLTQRQASKSRQRSTSSQASQCQSSKSPLATSALDRGASPFASVNSQPPCTGNIHPRERSTCTLITSHRGQPSPAGSASTIPTSSQAGRKRAGGLVKITESIDLTRESPEPRAPSAKRPKQQDKPKEATPALSERWLQELMATSRGPRPDSPAAEDHVTDPRQPQSGTAQNGSTDKRTSTRSRTQASSSKDDVPLATQRAKQRGNKASGLKKAIEKAEEAVKDMKRACEEVVGEMAIKLYERDFEIDSLRAKLKARPGKKGGAG</sequence>
<comment type="caution">
    <text evidence="3">The sequence shown here is derived from an EMBL/GenBank/DDBJ whole genome shotgun (WGS) entry which is preliminary data.</text>
</comment>
<feature type="compositionally biased region" description="Pro residues" evidence="2">
    <location>
        <begin position="64"/>
        <end position="73"/>
    </location>
</feature>
<name>I2FSF9_USTHO</name>
<organism evidence="3 4">
    <name type="scientific">Ustilago hordei</name>
    <name type="common">Barley covered smut fungus</name>
    <dbReference type="NCBI Taxonomy" id="120017"/>
    <lineage>
        <taxon>Eukaryota</taxon>
        <taxon>Fungi</taxon>
        <taxon>Dikarya</taxon>
        <taxon>Basidiomycota</taxon>
        <taxon>Ustilaginomycotina</taxon>
        <taxon>Ustilaginomycetes</taxon>
        <taxon>Ustilaginales</taxon>
        <taxon>Ustilaginaceae</taxon>
        <taxon>Ustilago</taxon>
    </lineage>
</organism>
<dbReference type="HOGENOM" id="CLU_625846_0_0_1"/>
<dbReference type="OrthoDB" id="10407823at2759"/>
<feature type="compositionally biased region" description="Polar residues" evidence="2">
    <location>
        <begin position="336"/>
        <end position="346"/>
    </location>
</feature>
<keyword evidence="4" id="KW-1185">Reference proteome</keyword>
<accession>I2FSF9</accession>
<feature type="compositionally biased region" description="Polar residues" evidence="2">
    <location>
        <begin position="235"/>
        <end position="261"/>
    </location>
</feature>
<dbReference type="EMBL" id="CAGI01000149">
    <property type="protein sequence ID" value="CCF49852.1"/>
    <property type="molecule type" value="Genomic_DNA"/>
</dbReference>
<proteinExistence type="predicted"/>